<gene>
    <name evidence="1" type="ORF">ESZ54_09095</name>
</gene>
<reference evidence="1 2" key="1">
    <citation type="submission" date="2019-01" db="EMBL/GenBank/DDBJ databases">
        <title>Vagococcus silagei sp. nov. isolated from brewer's grain.</title>
        <authorList>
            <person name="Guu J.-R."/>
        </authorList>
    </citation>
    <scope>NUCLEOTIDE SEQUENCE [LARGE SCALE GENOMIC DNA]</scope>
    <source>
        <strain evidence="1 2">2B-2</strain>
    </source>
</reference>
<name>A0A4S3B0X6_9ENTE</name>
<keyword evidence="2" id="KW-1185">Reference proteome</keyword>
<evidence type="ECO:0000313" key="1">
    <source>
        <dbReference type="EMBL" id="THB60734.1"/>
    </source>
</evidence>
<sequence>MTTYRHLLDTYEDRKRLKWGGFYLSDHTALIEAEKKEAANHTIGRPLMTREAIDQLLTFAQMKQQPIIIQKNEMDKEGYYPDDITGYINGYDSIGLFIGEEKIDYDVIRNVELTTPQKWFD</sequence>
<accession>A0A4S3B0X6</accession>
<proteinExistence type="predicted"/>
<evidence type="ECO:0000313" key="2">
    <source>
        <dbReference type="Proteomes" id="UP000310506"/>
    </source>
</evidence>
<dbReference type="Proteomes" id="UP000310506">
    <property type="component" value="Unassembled WGS sequence"/>
</dbReference>
<organism evidence="1 2">
    <name type="scientific">Vagococcus silagei</name>
    <dbReference type="NCBI Taxonomy" id="2508885"/>
    <lineage>
        <taxon>Bacteria</taxon>
        <taxon>Bacillati</taxon>
        <taxon>Bacillota</taxon>
        <taxon>Bacilli</taxon>
        <taxon>Lactobacillales</taxon>
        <taxon>Enterococcaceae</taxon>
        <taxon>Vagococcus</taxon>
    </lineage>
</organism>
<evidence type="ECO:0008006" key="3">
    <source>
        <dbReference type="Google" id="ProtNLM"/>
    </source>
</evidence>
<comment type="caution">
    <text evidence="1">The sequence shown here is derived from an EMBL/GenBank/DDBJ whole genome shotgun (WGS) entry which is preliminary data.</text>
</comment>
<dbReference type="EMBL" id="SDGV01000018">
    <property type="protein sequence ID" value="THB60734.1"/>
    <property type="molecule type" value="Genomic_DNA"/>
</dbReference>
<protein>
    <recommendedName>
        <fullName evidence="3">DNA-directed RNA polymerase beta subunit</fullName>
    </recommendedName>
</protein>
<dbReference type="RefSeq" id="WP_136137359.1">
    <property type="nucleotide sequence ID" value="NZ_SDGV01000018.1"/>
</dbReference>
<dbReference type="AlphaFoldDB" id="A0A4S3B0X6"/>
<dbReference type="OrthoDB" id="1644322at2"/>